<protein>
    <recommendedName>
        <fullName evidence="7">Dihydropteridine reductase</fullName>
        <ecNumber evidence="6">1.5.1.34</ecNumber>
    </recommendedName>
    <alternativeName>
        <fullName evidence="8">Quinoid dihydropteridine reductase</fullName>
    </alternativeName>
</protein>
<dbReference type="OrthoDB" id="1204at2759"/>
<dbReference type="GO" id="GO:0070404">
    <property type="term" value="F:NADH binding"/>
    <property type="evidence" value="ECO:0007669"/>
    <property type="project" value="TreeGrafter"/>
</dbReference>
<keyword evidence="5" id="KW-0783">Tetrahydrobiopterin biosynthesis</keyword>
<accession>A0A4P9XR58</accession>
<dbReference type="SUPFAM" id="SSF51735">
    <property type="entry name" value="NAD(P)-binding Rossmann-fold domains"/>
    <property type="match status" value="1"/>
</dbReference>
<dbReference type="Proteomes" id="UP000271241">
    <property type="component" value="Unassembled WGS sequence"/>
</dbReference>
<evidence type="ECO:0000313" key="10">
    <source>
        <dbReference type="Proteomes" id="UP000271241"/>
    </source>
</evidence>
<gene>
    <name evidence="9" type="ORF">THASP1DRAFT_30192</name>
</gene>
<evidence type="ECO:0000256" key="4">
    <source>
        <dbReference type="ARBA" id="ARBA00023002"/>
    </source>
</evidence>
<evidence type="ECO:0000256" key="6">
    <source>
        <dbReference type="ARBA" id="ARBA00039153"/>
    </source>
</evidence>
<dbReference type="EMBL" id="KZ992650">
    <property type="protein sequence ID" value="RKP07991.1"/>
    <property type="molecule type" value="Genomic_DNA"/>
</dbReference>
<sequence>MSTQQKVIVYGGAGALGDALVRYFKTKGWSTVSVDVRANGEADQNIEVSVDTGLAQQTEQVEAAVRGVLSGSKVDAVLCVAGGWAGGNVSSATGLANAELMWKQSVNSSLIAAHVASKHLKDNGLLVFTGALAAKSGTAGMIGYGTAKAAVHHLTTSLADPNSGLPTGARVAAILPITLDTPGNRAGSPNADYSSWTPLDVVAEKLYAWATEAESFNNGALISIITKNGSTTFE</sequence>
<dbReference type="GO" id="GO:0006559">
    <property type="term" value="P:L-phenylalanine catabolic process"/>
    <property type="evidence" value="ECO:0007669"/>
    <property type="project" value="TreeGrafter"/>
</dbReference>
<dbReference type="GO" id="GO:0070402">
    <property type="term" value="F:NADPH binding"/>
    <property type="evidence" value="ECO:0007669"/>
    <property type="project" value="TreeGrafter"/>
</dbReference>
<dbReference type="GO" id="GO:0005737">
    <property type="term" value="C:cytoplasm"/>
    <property type="evidence" value="ECO:0007669"/>
    <property type="project" value="TreeGrafter"/>
</dbReference>
<evidence type="ECO:0000256" key="7">
    <source>
        <dbReference type="ARBA" id="ARBA00039520"/>
    </source>
</evidence>
<evidence type="ECO:0000256" key="8">
    <source>
        <dbReference type="ARBA" id="ARBA00041348"/>
    </source>
</evidence>
<keyword evidence="4" id="KW-0560">Oxidoreductase</keyword>
<keyword evidence="3" id="KW-0521">NADP</keyword>
<dbReference type="EC" id="1.5.1.34" evidence="6"/>
<dbReference type="InterPro" id="IPR020904">
    <property type="entry name" value="Sc_DH/Rdtase_CS"/>
</dbReference>
<evidence type="ECO:0000256" key="1">
    <source>
        <dbReference type="ARBA" id="ARBA00006484"/>
    </source>
</evidence>
<evidence type="ECO:0000256" key="2">
    <source>
        <dbReference type="ARBA" id="ARBA00011738"/>
    </source>
</evidence>
<dbReference type="GO" id="GO:0004155">
    <property type="term" value="F:6,7-dihydropteridine reductase activity"/>
    <property type="evidence" value="ECO:0007669"/>
    <property type="project" value="UniProtKB-EC"/>
</dbReference>
<dbReference type="AlphaFoldDB" id="A0A4P9XR58"/>
<dbReference type="PRINTS" id="PR00081">
    <property type="entry name" value="GDHRDH"/>
</dbReference>
<proteinExistence type="inferred from homology"/>
<dbReference type="InterPro" id="IPR036291">
    <property type="entry name" value="NAD(P)-bd_dom_sf"/>
</dbReference>
<dbReference type="STRING" id="78915.A0A4P9XR58"/>
<evidence type="ECO:0000256" key="3">
    <source>
        <dbReference type="ARBA" id="ARBA00022857"/>
    </source>
</evidence>
<dbReference type="FunFam" id="3.40.50.720:FF:000157">
    <property type="entry name" value="Quinoid dihydropteridine reductase"/>
    <property type="match status" value="1"/>
</dbReference>
<dbReference type="InterPro" id="IPR002347">
    <property type="entry name" value="SDR_fam"/>
</dbReference>
<dbReference type="PANTHER" id="PTHR15104">
    <property type="entry name" value="DIHYDROPTERIDINE REDUCTASE"/>
    <property type="match status" value="1"/>
</dbReference>
<dbReference type="Gene3D" id="3.40.50.720">
    <property type="entry name" value="NAD(P)-binding Rossmann-like Domain"/>
    <property type="match status" value="1"/>
</dbReference>
<dbReference type="GO" id="GO:0006729">
    <property type="term" value="P:tetrahydrobiopterin biosynthetic process"/>
    <property type="evidence" value="ECO:0007669"/>
    <property type="project" value="UniProtKB-KW"/>
</dbReference>
<comment type="subunit">
    <text evidence="2">Homodimer.</text>
</comment>
<name>A0A4P9XR58_9FUNG</name>
<dbReference type="PANTHER" id="PTHR15104:SF0">
    <property type="entry name" value="DIHYDROPTERIDINE REDUCTASE"/>
    <property type="match status" value="1"/>
</dbReference>
<dbReference type="CDD" id="cd05334">
    <property type="entry name" value="DHPR_SDR_c_like"/>
    <property type="match status" value="1"/>
</dbReference>
<dbReference type="PROSITE" id="PS00061">
    <property type="entry name" value="ADH_SHORT"/>
    <property type="match status" value="1"/>
</dbReference>
<dbReference type="Pfam" id="PF00106">
    <property type="entry name" value="adh_short"/>
    <property type="match status" value="1"/>
</dbReference>
<evidence type="ECO:0000313" key="9">
    <source>
        <dbReference type="EMBL" id="RKP07991.1"/>
    </source>
</evidence>
<comment type="similarity">
    <text evidence="1">Belongs to the short-chain dehydrogenases/reductases (SDR) family.</text>
</comment>
<organism evidence="9 10">
    <name type="scientific">Thamnocephalis sphaerospora</name>
    <dbReference type="NCBI Taxonomy" id="78915"/>
    <lineage>
        <taxon>Eukaryota</taxon>
        <taxon>Fungi</taxon>
        <taxon>Fungi incertae sedis</taxon>
        <taxon>Zoopagomycota</taxon>
        <taxon>Zoopagomycotina</taxon>
        <taxon>Zoopagomycetes</taxon>
        <taxon>Zoopagales</taxon>
        <taxon>Sigmoideomycetaceae</taxon>
        <taxon>Thamnocephalis</taxon>
    </lineage>
</organism>
<reference evidence="10" key="1">
    <citation type="journal article" date="2018" name="Nat. Microbiol.">
        <title>Leveraging single-cell genomics to expand the fungal tree of life.</title>
        <authorList>
            <person name="Ahrendt S.R."/>
            <person name="Quandt C.A."/>
            <person name="Ciobanu D."/>
            <person name="Clum A."/>
            <person name="Salamov A."/>
            <person name="Andreopoulos B."/>
            <person name="Cheng J.F."/>
            <person name="Woyke T."/>
            <person name="Pelin A."/>
            <person name="Henrissat B."/>
            <person name="Reynolds N.K."/>
            <person name="Benny G.L."/>
            <person name="Smith M.E."/>
            <person name="James T.Y."/>
            <person name="Grigoriev I.V."/>
        </authorList>
    </citation>
    <scope>NUCLEOTIDE SEQUENCE [LARGE SCALE GENOMIC DNA]</scope>
    <source>
        <strain evidence="10">RSA 1356</strain>
    </source>
</reference>
<evidence type="ECO:0000256" key="5">
    <source>
        <dbReference type="ARBA" id="ARBA00023007"/>
    </source>
</evidence>
<keyword evidence="10" id="KW-1185">Reference proteome</keyword>